<feature type="compositionally biased region" description="Low complexity" evidence="3">
    <location>
        <begin position="54"/>
        <end position="72"/>
    </location>
</feature>
<dbReference type="AlphaFoldDB" id="A0A4Y5SIT8"/>
<accession>A0A4Y5SIT8</accession>
<protein>
    <submittedName>
        <fullName evidence="5">Biotin/lipoyl-binding protein</fullName>
    </submittedName>
</protein>
<dbReference type="GeneID" id="40474052"/>
<dbReference type="InterPro" id="IPR011053">
    <property type="entry name" value="Single_hybrid_motif"/>
</dbReference>
<dbReference type="NCBIfam" id="NF004173">
    <property type="entry name" value="PRK05641.1"/>
    <property type="match status" value="1"/>
</dbReference>
<feature type="domain" description="Lipoyl-binding" evidence="4">
    <location>
        <begin position="77"/>
        <end position="155"/>
    </location>
</feature>
<feature type="region of interest" description="Disordered" evidence="3">
    <location>
        <begin position="54"/>
        <end position="89"/>
    </location>
</feature>
<dbReference type="PANTHER" id="PTHR45266:SF3">
    <property type="entry name" value="OXALOACETATE DECARBOXYLASE ALPHA CHAIN"/>
    <property type="match status" value="1"/>
</dbReference>
<dbReference type="SUPFAM" id="SSF51230">
    <property type="entry name" value="Single hybrid motif"/>
    <property type="match status" value="1"/>
</dbReference>
<reference evidence="5 6" key="1">
    <citation type="submission" date="2019-06" db="EMBL/GenBank/DDBJ databases">
        <title>Thermococcus indicus sp. nov., a Fe(III)-reducing hyperthermophilic archaeon isolated from the Onnuri vent field of the Central Indian Ocean ridge.</title>
        <authorList>
            <person name="Lim J.K."/>
            <person name="Kim Y.J."/>
            <person name="Kwon K.K."/>
        </authorList>
    </citation>
    <scope>NUCLEOTIDE SEQUENCE [LARGE SCALE GENOMIC DNA]</scope>
    <source>
        <strain evidence="5 6">IOH1</strain>
    </source>
</reference>
<dbReference type="OrthoDB" id="31083at2157"/>
<evidence type="ECO:0000313" key="6">
    <source>
        <dbReference type="Proteomes" id="UP000306007"/>
    </source>
</evidence>
<dbReference type="Gene3D" id="2.40.50.100">
    <property type="match status" value="1"/>
</dbReference>
<evidence type="ECO:0000256" key="1">
    <source>
        <dbReference type="ARBA" id="ARBA00001941"/>
    </source>
</evidence>
<feature type="compositionally biased region" description="Pro residues" evidence="3">
    <location>
        <begin position="73"/>
        <end position="82"/>
    </location>
</feature>
<dbReference type="PROSITE" id="PS50968">
    <property type="entry name" value="BIOTINYL_LIPOYL"/>
    <property type="match status" value="1"/>
</dbReference>
<keyword evidence="2" id="KW-0092">Biotin</keyword>
<sequence>MAKVKVIVDGVEYEVEVEELGGGRFKVAFEDKEYTVEAKGLGIDVGVLSAAPAASAPSVPSAPAPVTATAPAPVAPAAPTPAPAGEGAVTAPMPGKILRILVKEGEEVKTGQGLLVLEAMKMENEIPAPKDGVVKKILVKEGDTVDTGQALIELG</sequence>
<dbReference type="EMBL" id="CP040846">
    <property type="protein sequence ID" value="QDA30733.1"/>
    <property type="molecule type" value="Genomic_DNA"/>
</dbReference>
<comment type="cofactor">
    <cofactor evidence="1">
        <name>Co(2+)</name>
        <dbReference type="ChEBI" id="CHEBI:48828"/>
    </cofactor>
</comment>
<dbReference type="RefSeq" id="WP_139680116.1">
    <property type="nucleotide sequence ID" value="NZ_CP040846.1"/>
</dbReference>
<dbReference type="InterPro" id="IPR001882">
    <property type="entry name" value="Biotin_BS"/>
</dbReference>
<evidence type="ECO:0000256" key="2">
    <source>
        <dbReference type="ARBA" id="ARBA00023267"/>
    </source>
</evidence>
<dbReference type="PROSITE" id="PS00188">
    <property type="entry name" value="BIOTIN"/>
    <property type="match status" value="1"/>
</dbReference>
<name>A0A4Y5SIT8_9EURY</name>
<dbReference type="Pfam" id="PF00364">
    <property type="entry name" value="Biotin_lipoyl"/>
    <property type="match status" value="1"/>
</dbReference>
<organism evidence="5 6">
    <name type="scientific">Thermococcus indicus</name>
    <dbReference type="NCBI Taxonomy" id="2586643"/>
    <lineage>
        <taxon>Archaea</taxon>
        <taxon>Methanobacteriati</taxon>
        <taxon>Methanobacteriota</taxon>
        <taxon>Thermococci</taxon>
        <taxon>Thermococcales</taxon>
        <taxon>Thermococcaceae</taxon>
        <taxon>Thermococcus</taxon>
    </lineage>
</organism>
<dbReference type="FunFam" id="2.40.50.100:FF:000003">
    <property type="entry name" value="Acetyl-CoA carboxylase biotin carboxyl carrier protein"/>
    <property type="match status" value="1"/>
</dbReference>
<dbReference type="CDD" id="cd06850">
    <property type="entry name" value="biotinyl_domain"/>
    <property type="match status" value="1"/>
</dbReference>
<dbReference type="InterPro" id="IPR050709">
    <property type="entry name" value="Biotin_Carboxyl_Carrier/Decarb"/>
</dbReference>
<dbReference type="InterPro" id="IPR000089">
    <property type="entry name" value="Biotin_lipoyl"/>
</dbReference>
<evidence type="ECO:0000256" key="3">
    <source>
        <dbReference type="SAM" id="MobiDB-lite"/>
    </source>
</evidence>
<dbReference type="Proteomes" id="UP000306007">
    <property type="component" value="Chromosome"/>
</dbReference>
<gene>
    <name evidence="5" type="ORF">FH039_02670</name>
</gene>
<evidence type="ECO:0000313" key="5">
    <source>
        <dbReference type="EMBL" id="QDA30733.1"/>
    </source>
</evidence>
<proteinExistence type="predicted"/>
<dbReference type="PANTHER" id="PTHR45266">
    <property type="entry name" value="OXALOACETATE DECARBOXYLASE ALPHA CHAIN"/>
    <property type="match status" value="1"/>
</dbReference>
<evidence type="ECO:0000259" key="4">
    <source>
        <dbReference type="PROSITE" id="PS50968"/>
    </source>
</evidence>
<keyword evidence="6" id="KW-1185">Reference proteome</keyword>
<dbReference type="KEGG" id="tic:FH039_02670"/>